<dbReference type="InterPro" id="IPR036397">
    <property type="entry name" value="RNaseH_sf"/>
</dbReference>
<dbReference type="InterPro" id="IPR012337">
    <property type="entry name" value="RNaseH-like_sf"/>
</dbReference>
<dbReference type="Proteomes" id="UP000274504">
    <property type="component" value="Unassembled WGS sequence"/>
</dbReference>
<proteinExistence type="predicted"/>
<feature type="domain" description="Piwi" evidence="2">
    <location>
        <begin position="219"/>
        <end position="297"/>
    </location>
</feature>
<dbReference type="EMBL" id="UYSG01012547">
    <property type="protein sequence ID" value="VDL64861.1"/>
    <property type="molecule type" value="Genomic_DNA"/>
</dbReference>
<reference evidence="5" key="1">
    <citation type="submission" date="2017-02" db="UniProtKB">
        <authorList>
            <consortium name="WormBaseParasite"/>
        </authorList>
    </citation>
    <scope>IDENTIFICATION</scope>
</reference>
<dbReference type="SUPFAM" id="SSF101690">
    <property type="entry name" value="PAZ domain"/>
    <property type="match status" value="1"/>
</dbReference>
<accession>A0A0R3SZC8</accession>
<dbReference type="Gene3D" id="3.40.50.2300">
    <property type="match status" value="1"/>
</dbReference>
<dbReference type="PANTHER" id="PTHR22891">
    <property type="entry name" value="EUKARYOTIC TRANSLATION INITIATION FACTOR 2C"/>
    <property type="match status" value="1"/>
</dbReference>
<dbReference type="WBParaSite" id="HDID_0001112401-mRNA-1">
    <property type="protein sequence ID" value="HDID_0001112401-mRNA-1"/>
    <property type="gene ID" value="HDID_0001112401"/>
</dbReference>
<feature type="domain" description="PAZ" evidence="1">
    <location>
        <begin position="1"/>
        <end position="48"/>
    </location>
</feature>
<dbReference type="Pfam" id="PF02170">
    <property type="entry name" value="PAZ"/>
    <property type="match status" value="1"/>
</dbReference>
<dbReference type="AlphaFoldDB" id="A0A0R3SZC8"/>
<feature type="domain" description="Piwi" evidence="2">
    <location>
        <begin position="306"/>
        <end position="458"/>
    </location>
</feature>
<evidence type="ECO:0000259" key="1">
    <source>
        <dbReference type="PROSITE" id="PS50821"/>
    </source>
</evidence>
<dbReference type="InterPro" id="IPR003165">
    <property type="entry name" value="Piwi"/>
</dbReference>
<dbReference type="Gene3D" id="3.30.420.10">
    <property type="entry name" value="Ribonuclease H-like superfamily/Ribonuclease H"/>
    <property type="match status" value="1"/>
</dbReference>
<organism evidence="5">
    <name type="scientific">Hymenolepis diminuta</name>
    <name type="common">Rat tapeworm</name>
    <dbReference type="NCBI Taxonomy" id="6216"/>
    <lineage>
        <taxon>Eukaryota</taxon>
        <taxon>Metazoa</taxon>
        <taxon>Spiralia</taxon>
        <taxon>Lophotrochozoa</taxon>
        <taxon>Platyhelminthes</taxon>
        <taxon>Cestoda</taxon>
        <taxon>Eucestoda</taxon>
        <taxon>Cyclophyllidea</taxon>
        <taxon>Hymenolepididae</taxon>
        <taxon>Hymenolepis</taxon>
    </lineage>
</organism>
<evidence type="ECO:0000259" key="2">
    <source>
        <dbReference type="PROSITE" id="PS50822"/>
    </source>
</evidence>
<dbReference type="CDD" id="cd02846">
    <property type="entry name" value="PAZ_argonaute_like"/>
    <property type="match status" value="1"/>
</dbReference>
<dbReference type="Gene3D" id="2.170.260.10">
    <property type="entry name" value="paz domain"/>
    <property type="match status" value="1"/>
</dbReference>
<dbReference type="STRING" id="6216.A0A0R3SZC8"/>
<dbReference type="InterPro" id="IPR036085">
    <property type="entry name" value="PAZ_dom_sf"/>
</dbReference>
<dbReference type="InterPro" id="IPR003100">
    <property type="entry name" value="PAZ_dom"/>
</dbReference>
<dbReference type="OrthoDB" id="10252740at2759"/>
<dbReference type="SUPFAM" id="SSF53098">
    <property type="entry name" value="Ribonuclease H-like"/>
    <property type="match status" value="1"/>
</dbReference>
<protein>
    <submittedName>
        <fullName evidence="5">Piwi domain-containing protein</fullName>
    </submittedName>
</protein>
<sequence length="485" mass="55675">MIEGRNMSIRAYFKEQYGIELQYPELPCVKTKANREVYMPMELLRTLPFQDPKADVSSEMVRVAAVKPDQRFRKLQNFIKTIIKQSPLVKAMGLRLASQDPITTNARILPTPSITGSRVPVDKGAWWPTPFRVPAFREVKYAIILFVSDVSELDKMKRGIDQAGQQLGLQLVSGEEPRMIQPAQLSLYFKQLREKVSILSSSSFSSSSSFHLVKWDVKLAICILPKSEPYYSDIKRACEFEEFLVTQCIKEGTLTKRNPWPNILLKINGKLGGVNWELNEIEGYWRKEIVMVVGADAFYRKNNTLPTKILFYRDGVSEGQFSSVVEKELSAMQRACTKLRPGYQPGFTFIIVQKRHHIRFLPTEGGLINVKPGTIVDTNITHSREFDFYLCSHQGIQGTSKPAHYHIIYDDNNLGANELQLFSFYLSHVYMRCTRSVSYPAPTYYAHLAAFRGRDWMKGAPNPERLLENNQFNILPEQKDLMFFL</sequence>
<gene>
    <name evidence="3" type="ORF">HDID_LOCUS11121</name>
</gene>
<dbReference type="Pfam" id="PF02171">
    <property type="entry name" value="Piwi"/>
    <property type="match status" value="2"/>
</dbReference>
<evidence type="ECO:0000313" key="4">
    <source>
        <dbReference type="Proteomes" id="UP000274504"/>
    </source>
</evidence>
<dbReference type="PROSITE" id="PS50822">
    <property type="entry name" value="PIWI"/>
    <property type="match status" value="2"/>
</dbReference>
<name>A0A0R3SZC8_HYMDI</name>
<evidence type="ECO:0000313" key="3">
    <source>
        <dbReference type="EMBL" id="VDL64861.1"/>
    </source>
</evidence>
<dbReference type="SMART" id="SM00950">
    <property type="entry name" value="Piwi"/>
    <property type="match status" value="1"/>
</dbReference>
<dbReference type="PROSITE" id="PS50821">
    <property type="entry name" value="PAZ"/>
    <property type="match status" value="1"/>
</dbReference>
<dbReference type="GO" id="GO:0003723">
    <property type="term" value="F:RNA binding"/>
    <property type="evidence" value="ECO:0007669"/>
    <property type="project" value="InterPro"/>
</dbReference>
<reference evidence="3 4" key="2">
    <citation type="submission" date="2018-11" db="EMBL/GenBank/DDBJ databases">
        <authorList>
            <consortium name="Pathogen Informatics"/>
        </authorList>
    </citation>
    <scope>NUCLEOTIDE SEQUENCE [LARGE SCALE GENOMIC DNA]</scope>
</reference>
<evidence type="ECO:0000313" key="5">
    <source>
        <dbReference type="WBParaSite" id="HDID_0001112401-mRNA-1"/>
    </source>
</evidence>